<evidence type="ECO:0000259" key="5">
    <source>
        <dbReference type="PROSITE" id="PS50405"/>
    </source>
</evidence>
<dbReference type="KEGG" id="nnu:104602213"/>
<dbReference type="CDD" id="cd03058">
    <property type="entry name" value="GST_N_Tau"/>
    <property type="match status" value="1"/>
</dbReference>
<dbReference type="eggNOG" id="KOG0406">
    <property type="taxonomic scope" value="Eukaryota"/>
</dbReference>
<dbReference type="SFLD" id="SFLDG00358">
    <property type="entry name" value="Main_(cytGST)"/>
    <property type="match status" value="1"/>
</dbReference>
<dbReference type="SUPFAM" id="SSF47616">
    <property type="entry name" value="GST C-terminal domain-like"/>
    <property type="match status" value="1"/>
</dbReference>
<dbReference type="EC" id="2.5.1.18" evidence="3"/>
<dbReference type="InterPro" id="IPR045074">
    <property type="entry name" value="GST_C_Tau"/>
</dbReference>
<dbReference type="Pfam" id="PF02798">
    <property type="entry name" value="GST_N"/>
    <property type="match status" value="1"/>
</dbReference>
<feature type="domain" description="GST N-terminal" evidence="4">
    <location>
        <begin position="26"/>
        <end position="101"/>
    </location>
</feature>
<gene>
    <name evidence="7" type="primary">LOC104602213</name>
</gene>
<comment type="similarity">
    <text evidence="3">Belongs to the GST superfamily.</text>
</comment>
<dbReference type="GeneID" id="104602213"/>
<dbReference type="SFLD" id="SFLDG01152">
    <property type="entry name" value="Main.3:_Omega-_and_Tau-like"/>
    <property type="match status" value="1"/>
</dbReference>
<comment type="function">
    <text evidence="3">Is involved in the conjugation of reduced glutathione to a wide number of exogenous and endogenous hydrophobic electrophiles.</text>
</comment>
<dbReference type="Pfam" id="PF25907">
    <property type="entry name" value="DUF7962"/>
    <property type="match status" value="1"/>
</dbReference>
<dbReference type="PANTHER" id="PTHR11260">
    <property type="entry name" value="GLUTATHIONE S-TRANSFERASE, GST, SUPERFAMILY, GST DOMAIN CONTAINING"/>
    <property type="match status" value="1"/>
</dbReference>
<dbReference type="GO" id="GO:0006749">
    <property type="term" value="P:glutathione metabolic process"/>
    <property type="evidence" value="ECO:0000318"/>
    <property type="project" value="GO_Central"/>
</dbReference>
<dbReference type="GO" id="GO:0005829">
    <property type="term" value="C:cytosol"/>
    <property type="evidence" value="ECO:0007669"/>
    <property type="project" value="UniProtKB-SubCell"/>
</dbReference>
<dbReference type="Gene3D" id="3.40.30.10">
    <property type="entry name" value="Glutaredoxin"/>
    <property type="match status" value="1"/>
</dbReference>
<dbReference type="InterPro" id="IPR058268">
    <property type="entry name" value="DUF7962"/>
</dbReference>
<dbReference type="OrthoDB" id="202840at2759"/>
<dbReference type="STRING" id="4432.A0A1U8AMZ6"/>
<reference evidence="7" key="1">
    <citation type="submission" date="2025-08" db="UniProtKB">
        <authorList>
            <consortium name="RefSeq"/>
        </authorList>
    </citation>
    <scope>IDENTIFICATION</scope>
</reference>
<organism evidence="6 7">
    <name type="scientific">Nelumbo nucifera</name>
    <name type="common">Sacred lotus</name>
    <dbReference type="NCBI Taxonomy" id="4432"/>
    <lineage>
        <taxon>Eukaryota</taxon>
        <taxon>Viridiplantae</taxon>
        <taxon>Streptophyta</taxon>
        <taxon>Embryophyta</taxon>
        <taxon>Tracheophyta</taxon>
        <taxon>Spermatophyta</taxon>
        <taxon>Magnoliopsida</taxon>
        <taxon>Proteales</taxon>
        <taxon>Nelumbonaceae</taxon>
        <taxon>Nelumbo</taxon>
    </lineage>
</organism>
<comment type="subcellular location">
    <subcellularLocation>
        <location evidence="3">Cytoplasm</location>
        <location evidence="3">Cytosol</location>
    </subcellularLocation>
</comment>
<dbReference type="Gene3D" id="1.20.1050.10">
    <property type="match status" value="1"/>
</dbReference>
<evidence type="ECO:0000313" key="7">
    <source>
        <dbReference type="RefSeq" id="XP_010264128.1"/>
    </source>
</evidence>
<dbReference type="RefSeq" id="XP_010264128.1">
    <property type="nucleotide sequence ID" value="XM_010265826.2"/>
</dbReference>
<dbReference type="PANTHER" id="PTHR11260:SF775">
    <property type="entry name" value="GLUTATHIONE S-TRANSFERASE U10"/>
    <property type="match status" value="1"/>
</dbReference>
<keyword evidence="1 3" id="KW-0808">Transferase</keyword>
<dbReference type="InterPro" id="IPR036249">
    <property type="entry name" value="Thioredoxin-like_sf"/>
</dbReference>
<keyword evidence="3" id="KW-0963">Cytoplasm</keyword>
<comment type="catalytic activity">
    <reaction evidence="2 3">
        <text>RX + glutathione = an S-substituted glutathione + a halide anion + H(+)</text>
        <dbReference type="Rhea" id="RHEA:16437"/>
        <dbReference type="ChEBI" id="CHEBI:15378"/>
        <dbReference type="ChEBI" id="CHEBI:16042"/>
        <dbReference type="ChEBI" id="CHEBI:17792"/>
        <dbReference type="ChEBI" id="CHEBI:57925"/>
        <dbReference type="ChEBI" id="CHEBI:90779"/>
        <dbReference type="EC" id="2.5.1.18"/>
    </reaction>
</comment>
<dbReference type="SUPFAM" id="SSF52833">
    <property type="entry name" value="Thioredoxin-like"/>
    <property type="match status" value="1"/>
</dbReference>
<dbReference type="InterPro" id="IPR040079">
    <property type="entry name" value="Glutathione_S-Trfase"/>
</dbReference>
<dbReference type="PROSITE" id="PS50404">
    <property type="entry name" value="GST_NTER"/>
    <property type="match status" value="1"/>
</dbReference>
<protein>
    <recommendedName>
        <fullName evidence="3">Glutathione S-transferase</fullName>
        <ecNumber evidence="3">2.5.1.18</ecNumber>
    </recommendedName>
</protein>
<dbReference type="PROSITE" id="PS50405">
    <property type="entry name" value="GST_CTER"/>
    <property type="match status" value="1"/>
</dbReference>
<evidence type="ECO:0000256" key="2">
    <source>
        <dbReference type="ARBA" id="ARBA00047960"/>
    </source>
</evidence>
<dbReference type="InterPro" id="IPR045073">
    <property type="entry name" value="Omega/Tau-like"/>
</dbReference>
<dbReference type="InParanoid" id="A0A1U8AMZ6"/>
<dbReference type="GO" id="GO:0004364">
    <property type="term" value="F:glutathione transferase activity"/>
    <property type="evidence" value="ECO:0000318"/>
    <property type="project" value="GO_Central"/>
</dbReference>
<dbReference type="GO" id="GO:0005737">
    <property type="term" value="C:cytoplasm"/>
    <property type="evidence" value="ECO:0000318"/>
    <property type="project" value="GO_Central"/>
</dbReference>
<dbReference type="SFLD" id="SFLDS00019">
    <property type="entry name" value="Glutathione_Transferase_(cytos"/>
    <property type="match status" value="1"/>
</dbReference>
<dbReference type="InterPro" id="IPR004045">
    <property type="entry name" value="Glutathione_S-Trfase_N"/>
</dbReference>
<dbReference type="AlphaFoldDB" id="A0A1U8AMZ6"/>
<name>A0A1U8AMZ6_NELNU</name>
<dbReference type="CDD" id="cd03185">
    <property type="entry name" value="GST_C_Tau"/>
    <property type="match status" value="1"/>
</dbReference>
<keyword evidence="6" id="KW-1185">Reference proteome</keyword>
<dbReference type="InterPro" id="IPR036282">
    <property type="entry name" value="Glutathione-S-Trfase_C_sf"/>
</dbReference>
<evidence type="ECO:0000256" key="3">
    <source>
        <dbReference type="RuleBase" id="RU369102"/>
    </source>
</evidence>
<proteinExistence type="inferred from homology"/>
<dbReference type="InterPro" id="IPR010987">
    <property type="entry name" value="Glutathione-S-Trfase_C-like"/>
</dbReference>
<dbReference type="Proteomes" id="UP000189703">
    <property type="component" value="Unplaced"/>
</dbReference>
<dbReference type="OMA" id="AWIKNFR"/>
<accession>A0A1U8AMZ6</accession>
<dbReference type="FunFam" id="1.20.1050.10:FF:000012">
    <property type="entry name" value="Tau class glutathione S-transferase"/>
    <property type="match status" value="1"/>
</dbReference>
<evidence type="ECO:0000259" key="4">
    <source>
        <dbReference type="PROSITE" id="PS50404"/>
    </source>
</evidence>
<evidence type="ECO:0000313" key="6">
    <source>
        <dbReference type="Proteomes" id="UP000189703"/>
    </source>
</evidence>
<sequence>MTGSSFALTWWAIFPNISVYFCIYTASKRNLGSYTSPFLYRVIWALKLKGVPYAYLSNKSDLLLQYNSVHKKIPVLVHGGKPIAESIVIVEYIEETWPDNPLLPKDPYERARARFWTKFGEDKLPTFFEAYRTVGEQQEKAIKEALEVFKNIEDHGLGEKFFGGDTIGLADIEFGWIAHWMGVMEEVTSVEILIEAHTFPRLQAWMKNFKEARVIKENLPDCDKMLAYYKRGREMNALKSQ</sequence>
<evidence type="ECO:0000256" key="1">
    <source>
        <dbReference type="ARBA" id="ARBA00022679"/>
    </source>
</evidence>
<feature type="domain" description="GST C-terminal" evidence="5">
    <location>
        <begin position="106"/>
        <end position="238"/>
    </location>
</feature>